<name>A0AA48HKL2_9ALTE</name>
<dbReference type="InterPro" id="IPR019999">
    <property type="entry name" value="Anth_synth_I-like"/>
</dbReference>
<dbReference type="Gene3D" id="3.60.120.10">
    <property type="entry name" value="Anthranilate synthase"/>
    <property type="match status" value="1"/>
</dbReference>
<dbReference type="EC" id="2.6.1.85" evidence="1"/>
<dbReference type="Proteomes" id="UP001333710">
    <property type="component" value="Chromosome"/>
</dbReference>
<evidence type="ECO:0000313" key="6">
    <source>
        <dbReference type="Proteomes" id="UP001333710"/>
    </source>
</evidence>
<dbReference type="PANTHER" id="PTHR11236:SF50">
    <property type="entry name" value="AMINODEOXYCHORISMATE SYNTHASE COMPONENT 1"/>
    <property type="match status" value="1"/>
</dbReference>
<dbReference type="NCBIfam" id="TIGR00553">
    <property type="entry name" value="pabB"/>
    <property type="match status" value="1"/>
</dbReference>
<dbReference type="AlphaFoldDB" id="A0AA48HKL2"/>
<feature type="domain" description="Anthranilate synthase component I N-terminal" evidence="4">
    <location>
        <begin position="49"/>
        <end position="197"/>
    </location>
</feature>
<dbReference type="SUPFAM" id="SSF56322">
    <property type="entry name" value="ADC synthase"/>
    <property type="match status" value="1"/>
</dbReference>
<dbReference type="KEGG" id="pmaw:MACH26_19970"/>
<accession>A0AA48HKL2</accession>
<dbReference type="InterPro" id="IPR015890">
    <property type="entry name" value="Chorismate_C"/>
</dbReference>
<evidence type="ECO:0000259" key="4">
    <source>
        <dbReference type="Pfam" id="PF04715"/>
    </source>
</evidence>
<dbReference type="GO" id="GO:0009396">
    <property type="term" value="P:folic acid-containing compound biosynthetic process"/>
    <property type="evidence" value="ECO:0007669"/>
    <property type="project" value="InterPro"/>
</dbReference>
<feature type="domain" description="Chorismate-utilising enzyme C-terminal" evidence="3">
    <location>
        <begin position="246"/>
        <end position="499"/>
    </location>
</feature>
<dbReference type="PANTHER" id="PTHR11236">
    <property type="entry name" value="AMINOBENZOATE/ANTHRANILATE SYNTHASE"/>
    <property type="match status" value="1"/>
</dbReference>
<proteinExistence type="predicted"/>
<dbReference type="GO" id="GO:0046820">
    <property type="term" value="F:4-amino-4-deoxychorismate synthase activity"/>
    <property type="evidence" value="ECO:0007669"/>
    <property type="project" value="UniProtKB-EC"/>
</dbReference>
<protein>
    <recommendedName>
        <fullName evidence="1">aminodeoxychorismate synthase</fullName>
        <ecNumber evidence="1">2.6.1.85</ecNumber>
    </recommendedName>
</protein>
<dbReference type="Pfam" id="PF00425">
    <property type="entry name" value="Chorismate_bind"/>
    <property type="match status" value="1"/>
</dbReference>
<dbReference type="EMBL" id="AP027272">
    <property type="protein sequence ID" value="BDX06476.1"/>
    <property type="molecule type" value="Genomic_DNA"/>
</dbReference>
<keyword evidence="2" id="KW-0808">Transferase</keyword>
<keyword evidence="6" id="KW-1185">Reference proteome</keyword>
<sequence length="515" mass="58162">MITCAANLQQLSVFNYLQFFMYHVIAQPFSLESFTSLEDWFGDLQYLPGAMLLHSGRSSHENAQFHIASGFPLLTLELFASGKVNITAFDVSEYQLNDAARERLADVVSELHSNPMTGPDIFERAQQVQQALFADHRTPNNALPFQCGAMGFAGYDYGRFLEDLPQQAKDEYQTPVFSISYYGWSLVQNQQTNECWLCYSDLYSHPGFTEVTIPSAGKHYFTAAEKSKAEPIEFKLTSDWQSNMSEQEYKDKLHAIHEYLLSGDCYQVNLAQRFEARYQGCEWQAFQALSEANQAPFSAFLRTDKSCIVSCSPERFLSVRHGLIETKPIKGTRPRFRDAEQDKASKDALINSEKDQSENLMIVDLLRNDISKNALPHSVNVTGLFEIESFNAVHHLVSTIQAKLKPASHPFRLLQDAFPGGSITGAPKIRAMEIIDELEPHRRNIYCGSIFVYGVNGDFDSSICIRTLLFENQKVFCWAGGGIVADSVDQAEYEETFHKVNKILPVLAGFRKCKS</sequence>
<dbReference type="InterPro" id="IPR005801">
    <property type="entry name" value="ADC_synthase"/>
</dbReference>
<evidence type="ECO:0000256" key="2">
    <source>
        <dbReference type="ARBA" id="ARBA00022679"/>
    </source>
</evidence>
<organism evidence="5 6">
    <name type="scientific">Planctobacterium marinum</name>
    <dbReference type="NCBI Taxonomy" id="1631968"/>
    <lineage>
        <taxon>Bacteria</taxon>
        <taxon>Pseudomonadati</taxon>
        <taxon>Pseudomonadota</taxon>
        <taxon>Gammaproteobacteria</taxon>
        <taxon>Alteromonadales</taxon>
        <taxon>Alteromonadaceae</taxon>
        <taxon>Planctobacterium</taxon>
    </lineage>
</organism>
<gene>
    <name evidence="5" type="primary">pabB</name>
    <name evidence="5" type="ORF">MACH26_19970</name>
</gene>
<dbReference type="InterPro" id="IPR005802">
    <property type="entry name" value="ADC_synth_comp_1"/>
</dbReference>
<dbReference type="InterPro" id="IPR006805">
    <property type="entry name" value="Anth_synth_I_N"/>
</dbReference>
<evidence type="ECO:0000259" key="3">
    <source>
        <dbReference type="Pfam" id="PF00425"/>
    </source>
</evidence>
<dbReference type="GO" id="GO:0000162">
    <property type="term" value="P:L-tryptophan biosynthetic process"/>
    <property type="evidence" value="ECO:0007669"/>
    <property type="project" value="TreeGrafter"/>
</dbReference>
<dbReference type="Pfam" id="PF04715">
    <property type="entry name" value="Anth_synt_I_N"/>
    <property type="match status" value="1"/>
</dbReference>
<evidence type="ECO:0000313" key="5">
    <source>
        <dbReference type="EMBL" id="BDX06476.1"/>
    </source>
</evidence>
<evidence type="ECO:0000256" key="1">
    <source>
        <dbReference type="ARBA" id="ARBA00013139"/>
    </source>
</evidence>
<dbReference type="PRINTS" id="PR00095">
    <property type="entry name" value="ANTSNTHASEI"/>
</dbReference>
<reference evidence="5" key="1">
    <citation type="submission" date="2023-01" db="EMBL/GenBank/DDBJ databases">
        <title>Complete genome sequence of Planctobacterium marinum strain Dej080120_11.</title>
        <authorList>
            <person name="Ueki S."/>
            <person name="Maruyama F."/>
        </authorList>
    </citation>
    <scope>NUCLEOTIDE SEQUENCE</scope>
    <source>
        <strain evidence="5">Dej080120_11</strain>
    </source>
</reference>